<dbReference type="CDD" id="cd16443">
    <property type="entry name" value="LplA"/>
    <property type="match status" value="1"/>
</dbReference>
<dbReference type="PANTHER" id="PTHR43679">
    <property type="entry name" value="OCTANOYLTRANSFERASE LIPM-RELATED"/>
    <property type="match status" value="1"/>
</dbReference>
<dbReference type="InterPro" id="IPR004143">
    <property type="entry name" value="BPL_LPL_catalytic"/>
</dbReference>
<dbReference type="Proteomes" id="UP001501586">
    <property type="component" value="Unassembled WGS sequence"/>
</dbReference>
<proteinExistence type="predicted"/>
<dbReference type="PROSITE" id="PS51733">
    <property type="entry name" value="BPL_LPL_CATALYTIC"/>
    <property type="match status" value="1"/>
</dbReference>
<name>A0ABP8ELR8_9MICO</name>
<protein>
    <submittedName>
        <fullName evidence="2">Biotin/lipoate A/B protein ligase family protein</fullName>
    </submittedName>
</protein>
<evidence type="ECO:0000313" key="3">
    <source>
        <dbReference type="Proteomes" id="UP001501586"/>
    </source>
</evidence>
<feature type="domain" description="BPL/LPL catalytic" evidence="1">
    <location>
        <begin position="146"/>
        <end position="338"/>
    </location>
</feature>
<evidence type="ECO:0000259" key="1">
    <source>
        <dbReference type="PROSITE" id="PS51733"/>
    </source>
</evidence>
<dbReference type="EMBL" id="BAABAZ010000006">
    <property type="protein sequence ID" value="GAA4284879.1"/>
    <property type="molecule type" value="Genomic_DNA"/>
</dbReference>
<dbReference type="Gene3D" id="3.30.390.50">
    <property type="entry name" value="CO dehydrogenase flavoprotein, C-terminal domain"/>
    <property type="match status" value="1"/>
</dbReference>
<evidence type="ECO:0000313" key="2">
    <source>
        <dbReference type="EMBL" id="GAA4284879.1"/>
    </source>
</evidence>
<dbReference type="PANTHER" id="PTHR43679:SF2">
    <property type="entry name" value="OCTANOYL-[GCVH]:PROTEIN N-OCTANOYLTRANSFERASE"/>
    <property type="match status" value="1"/>
</dbReference>
<dbReference type="InterPro" id="IPR045864">
    <property type="entry name" value="aa-tRNA-synth_II/BPL/LPL"/>
</dbReference>
<dbReference type="GO" id="GO:0016874">
    <property type="term" value="F:ligase activity"/>
    <property type="evidence" value="ECO:0007669"/>
    <property type="project" value="UniProtKB-KW"/>
</dbReference>
<dbReference type="RefSeq" id="WP_236862846.1">
    <property type="nucleotide sequence ID" value="NZ_BAABAZ010000006.1"/>
</dbReference>
<accession>A0ABP8ELR8</accession>
<sequence>MTSRSHETATDQVEWHHAEHKVTGGKLVVADVATDGRAVTDAKISGDFFLEPEDAFFEIAPALVGASIAETSAELVRRLDEALSPFGDTLQMHGFTTSDIATVVRRAVSRASDFSDFDWQIIHGPTLPTRMNVALDEVLLKEVDAGRRQPTLRIWEWDDKATVIGSFQSYANEIRHEGVEKHGIDVVRRISGGGAMFMEGGNCITYSLYVPDSLIAGLDYAESYAFLDRWVIAALSEQGVDAWYVPINDITSSDGKIGGAAQRRLTSGTVLHHVTMSYDIDADKMVEVLRIGEAKISDKGVRSAKKRVDPLRRQTGSSREEIIATMIDTFTARYGATAGEITADEFAKAEALVAAKFGMETWTMRVP</sequence>
<keyword evidence="3" id="KW-1185">Reference proteome</keyword>
<dbReference type="SUPFAM" id="SSF55681">
    <property type="entry name" value="Class II aaRS and biotin synthetases"/>
    <property type="match status" value="1"/>
</dbReference>
<reference evidence="3" key="1">
    <citation type="journal article" date="2019" name="Int. J. Syst. Evol. Microbiol.">
        <title>The Global Catalogue of Microorganisms (GCM) 10K type strain sequencing project: providing services to taxonomists for standard genome sequencing and annotation.</title>
        <authorList>
            <consortium name="The Broad Institute Genomics Platform"/>
            <consortium name="The Broad Institute Genome Sequencing Center for Infectious Disease"/>
            <person name="Wu L."/>
            <person name="Ma J."/>
        </authorList>
    </citation>
    <scope>NUCLEOTIDE SEQUENCE [LARGE SCALE GENOMIC DNA]</scope>
    <source>
        <strain evidence="3">JCM 17458</strain>
    </source>
</reference>
<keyword evidence="2" id="KW-0436">Ligase</keyword>
<dbReference type="Gene3D" id="3.30.930.10">
    <property type="entry name" value="Bira Bifunctional Protein, Domain 2"/>
    <property type="match status" value="1"/>
</dbReference>
<comment type="caution">
    <text evidence="2">The sequence shown here is derived from an EMBL/GenBank/DDBJ whole genome shotgun (WGS) entry which is preliminary data.</text>
</comment>
<dbReference type="InterPro" id="IPR050664">
    <property type="entry name" value="Octanoyltrans_LipM/LipL"/>
</dbReference>
<organism evidence="2 3">
    <name type="scientific">Brevibacterium daeguense</name>
    <dbReference type="NCBI Taxonomy" id="909936"/>
    <lineage>
        <taxon>Bacteria</taxon>
        <taxon>Bacillati</taxon>
        <taxon>Actinomycetota</taxon>
        <taxon>Actinomycetes</taxon>
        <taxon>Micrococcales</taxon>
        <taxon>Brevibacteriaceae</taxon>
        <taxon>Brevibacterium</taxon>
    </lineage>
</organism>
<gene>
    <name evidence="2" type="ORF">GCM10022261_24100</name>
</gene>
<dbReference type="Pfam" id="PF21948">
    <property type="entry name" value="LplA-B_cat"/>
    <property type="match status" value="1"/>
</dbReference>